<proteinExistence type="predicted"/>
<accession>A0ABU5XP51</accession>
<protein>
    <submittedName>
        <fullName evidence="4">TetR/AcrR family transcriptional regulator</fullName>
    </submittedName>
</protein>
<evidence type="ECO:0000256" key="1">
    <source>
        <dbReference type="ARBA" id="ARBA00023125"/>
    </source>
</evidence>
<dbReference type="SUPFAM" id="SSF46689">
    <property type="entry name" value="Homeodomain-like"/>
    <property type="match status" value="1"/>
</dbReference>
<evidence type="ECO:0000259" key="3">
    <source>
        <dbReference type="PROSITE" id="PS50977"/>
    </source>
</evidence>
<evidence type="ECO:0000313" key="5">
    <source>
        <dbReference type="Proteomes" id="UP001299596"/>
    </source>
</evidence>
<feature type="DNA-binding region" description="H-T-H motif" evidence="2">
    <location>
        <begin position="60"/>
        <end position="79"/>
    </location>
</feature>
<gene>
    <name evidence="4" type="ORF">K6T79_17500</name>
</gene>
<dbReference type="InterPro" id="IPR001647">
    <property type="entry name" value="HTH_TetR"/>
</dbReference>
<dbReference type="InterPro" id="IPR050109">
    <property type="entry name" value="HTH-type_TetR-like_transc_reg"/>
</dbReference>
<keyword evidence="1 2" id="KW-0238">DNA-binding</keyword>
<dbReference type="Proteomes" id="UP001299596">
    <property type="component" value="Unassembled WGS sequence"/>
</dbReference>
<evidence type="ECO:0000256" key="2">
    <source>
        <dbReference type="PROSITE-ProRule" id="PRU00335"/>
    </source>
</evidence>
<dbReference type="PANTHER" id="PTHR30055">
    <property type="entry name" value="HTH-TYPE TRANSCRIPTIONAL REGULATOR RUTR"/>
    <property type="match status" value="1"/>
</dbReference>
<dbReference type="PROSITE" id="PS50977">
    <property type="entry name" value="HTH_TETR_2"/>
    <property type="match status" value="1"/>
</dbReference>
<name>A0ABU5XP51_9MYCO</name>
<comment type="caution">
    <text evidence="4">The sequence shown here is derived from an EMBL/GenBank/DDBJ whole genome shotgun (WGS) entry which is preliminary data.</text>
</comment>
<evidence type="ECO:0000313" key="4">
    <source>
        <dbReference type="EMBL" id="MEB3022841.1"/>
    </source>
</evidence>
<dbReference type="RefSeq" id="WP_225406404.1">
    <property type="nucleotide sequence ID" value="NZ_JAYJJR010000012.1"/>
</dbReference>
<dbReference type="InterPro" id="IPR009057">
    <property type="entry name" value="Homeodomain-like_sf"/>
</dbReference>
<feature type="domain" description="HTH tetR-type" evidence="3">
    <location>
        <begin position="37"/>
        <end position="97"/>
    </location>
</feature>
<dbReference type="EMBL" id="JAYJJR010000012">
    <property type="protein sequence ID" value="MEB3022841.1"/>
    <property type="molecule type" value="Genomic_DNA"/>
</dbReference>
<dbReference type="Gene3D" id="1.10.357.10">
    <property type="entry name" value="Tetracycline Repressor, domain 2"/>
    <property type="match status" value="1"/>
</dbReference>
<keyword evidence="5" id="KW-1185">Reference proteome</keyword>
<organism evidence="4 5">
    <name type="scientific">[Mycobacterium] crassicus</name>
    <dbReference type="NCBI Taxonomy" id="2872309"/>
    <lineage>
        <taxon>Bacteria</taxon>
        <taxon>Bacillati</taxon>
        <taxon>Actinomycetota</taxon>
        <taxon>Actinomycetes</taxon>
        <taxon>Mycobacteriales</taxon>
        <taxon>Mycobacteriaceae</taxon>
        <taxon>Mycolicibacter</taxon>
    </lineage>
</organism>
<dbReference type="InterPro" id="IPR036271">
    <property type="entry name" value="Tet_transcr_reg_TetR-rel_C_sf"/>
</dbReference>
<sequence length="228" mass="24338">MSTAARSTVAARPETIGPVTSATPDLWRGQSLEARAAQRRERLLDAGLELMGTAGSAQTTLRGVCRAAGIGLRYFYESFTDLDSLQVAVYDRVADSLTRAVIGSIAAVSADPRTRARAAFGSAIDFVDEDPRRGRILFRETLASDVLREHGAATVPRFVALVMTAVTGESPEAGEVSATHRTLRVNALSGALVALFLDRQAGASPVSREELIDYCSELTWAVIRGELG</sequence>
<reference evidence="4 5" key="1">
    <citation type="submission" date="2023-12" db="EMBL/GenBank/DDBJ databases">
        <title>Description of new species of Mycobacterium terrae complex isolated from sewage at the Sao Paulo Zoological Park Foundation in Brazil.</title>
        <authorList>
            <person name="Romagnoli C.L."/>
            <person name="Conceicao E.C."/>
            <person name="Machado E."/>
            <person name="Barreto L.B.P.F."/>
            <person name="Sharma A."/>
            <person name="Silva N.M."/>
            <person name="Marques L.E."/>
            <person name="Juliana M.A."/>
            <person name="Lourenco M.C.S."/>
            <person name="Digiampietri L.A."/>
            <person name="Suffys P.N."/>
            <person name="Viana-Niero C."/>
        </authorList>
    </citation>
    <scope>NUCLEOTIDE SEQUENCE [LARGE SCALE GENOMIC DNA]</scope>
    <source>
        <strain evidence="4 5">MYC098</strain>
    </source>
</reference>
<dbReference type="PANTHER" id="PTHR30055:SF209">
    <property type="entry name" value="POSSIBLE TRANSCRIPTIONAL REGULATORY PROTEIN (PROBABLY TETR-FAMILY)"/>
    <property type="match status" value="1"/>
</dbReference>
<dbReference type="SUPFAM" id="SSF48498">
    <property type="entry name" value="Tetracyclin repressor-like, C-terminal domain"/>
    <property type="match status" value="1"/>
</dbReference>